<evidence type="ECO:0000313" key="9">
    <source>
        <dbReference type="EMBL" id="GLH66726.1"/>
    </source>
</evidence>
<reference evidence="9" key="1">
    <citation type="journal article" date="2023" name="Antonie Van Leeuwenhoek">
        <title>Mesoterricola silvestris gen. nov., sp. nov., Mesoterricola sediminis sp. nov., Geothrix oryzae sp. nov., Geothrix edaphica sp. nov., Geothrix rubra sp. nov., and Geothrix limicola sp. nov., six novel members of Acidobacteriota isolated from soils.</title>
        <authorList>
            <person name="Itoh H."/>
            <person name="Sugisawa Y."/>
            <person name="Mise K."/>
            <person name="Xu Z."/>
            <person name="Kuniyasu M."/>
            <person name="Ushijima N."/>
            <person name="Kawano K."/>
            <person name="Kobayashi E."/>
            <person name="Shiratori Y."/>
            <person name="Masuda Y."/>
            <person name="Senoo K."/>
        </authorList>
    </citation>
    <scope>NUCLEOTIDE SEQUENCE</scope>
    <source>
        <strain evidence="9">Red802</strain>
    </source>
</reference>
<dbReference type="PANTHER" id="PTHR23513:SF11">
    <property type="entry name" value="STAPHYLOFERRIN A TRANSPORTER"/>
    <property type="match status" value="1"/>
</dbReference>
<feature type="transmembrane region" description="Helical" evidence="7">
    <location>
        <begin position="58"/>
        <end position="76"/>
    </location>
</feature>
<comment type="subcellular location">
    <subcellularLocation>
        <location evidence="1">Cell membrane</location>
        <topology evidence="1">Multi-pass membrane protein</topology>
    </subcellularLocation>
</comment>
<keyword evidence="5 7" id="KW-1133">Transmembrane helix</keyword>
<sequence length="539" mass="57655">MTESKSPFAPLRSHMFLAIWIAAMASNVGTWVQSVGEKWLMAEISRSPLLMSLIETGATLPMLALSMPGGAIADIVDRRRLLLATQAWMLLAAAAMAILSALHLVTPGVLIGMSLLLGVGAALNAPAWQASVPDLVPKDQIAAGVALNSAGFNVSRAVGPALGGLVVGWLGATWAFALNAVSFVGVLVVLKGWKRQTITTDLPAERFIAAMKVGLRYTWHSKALQVILLRGGGFVFFGGPIFSLLPTLAIHRLQLGSTAFGLLLGCIGAGAVGATLLLPSLRKKLTPNMLMAAATATFALGLLVLAFVSHTLSVGLALLVCGGGWLAVLSTCNTGVQLSVPSWVRARALGVYITVWGGAMAGGAAFWGVVGERWGIHTAYAAAGLGMLLLLAITGRLKIQALQRPLDLSPHHLEPHSPGPIHPDEGPILTVLEYRVPQDRKAAFQEAMREVRRIRIRDGAVRWSLFQDLVPPDPGQLRFVESFLSSSWGEHLRQHHRATVEDRAFLRKAYALGVEPRPRIRHLAAAWEDQSSLLDRILE</sequence>
<evidence type="ECO:0000256" key="6">
    <source>
        <dbReference type="ARBA" id="ARBA00023136"/>
    </source>
</evidence>
<dbReference type="SUPFAM" id="SSF103473">
    <property type="entry name" value="MFS general substrate transporter"/>
    <property type="match status" value="1"/>
</dbReference>
<evidence type="ECO:0000256" key="3">
    <source>
        <dbReference type="ARBA" id="ARBA00022475"/>
    </source>
</evidence>
<evidence type="ECO:0000256" key="7">
    <source>
        <dbReference type="SAM" id="Phobius"/>
    </source>
</evidence>
<feature type="transmembrane region" description="Helical" evidence="7">
    <location>
        <begin position="255"/>
        <end position="278"/>
    </location>
</feature>
<feature type="domain" description="Major facilitator superfamily (MFS) profile" evidence="8">
    <location>
        <begin position="15"/>
        <end position="402"/>
    </location>
</feature>
<evidence type="ECO:0000259" key="8">
    <source>
        <dbReference type="PROSITE" id="PS50850"/>
    </source>
</evidence>
<gene>
    <name evidence="9" type="ORF">GETHED_10900</name>
</gene>
<dbReference type="InterPro" id="IPR036259">
    <property type="entry name" value="MFS_trans_sf"/>
</dbReference>
<feature type="transmembrane region" description="Helical" evidence="7">
    <location>
        <begin position="374"/>
        <end position="394"/>
    </location>
</feature>
<dbReference type="InterPro" id="IPR010290">
    <property type="entry name" value="TM_effector"/>
</dbReference>
<protein>
    <submittedName>
        <fullName evidence="9">MFS transporter</fullName>
    </submittedName>
</protein>
<feature type="transmembrane region" description="Helical" evidence="7">
    <location>
        <begin position="88"/>
        <end position="117"/>
    </location>
</feature>
<dbReference type="Proteomes" id="UP001165044">
    <property type="component" value="Unassembled WGS sequence"/>
</dbReference>
<keyword evidence="3" id="KW-1003">Cell membrane</keyword>
<keyword evidence="10" id="KW-1185">Reference proteome</keyword>
<dbReference type="EMBL" id="BSDC01000001">
    <property type="protein sequence ID" value="GLH66726.1"/>
    <property type="molecule type" value="Genomic_DNA"/>
</dbReference>
<dbReference type="Pfam" id="PF05977">
    <property type="entry name" value="MFS_3"/>
    <property type="match status" value="1"/>
</dbReference>
<evidence type="ECO:0000256" key="4">
    <source>
        <dbReference type="ARBA" id="ARBA00022692"/>
    </source>
</evidence>
<evidence type="ECO:0000256" key="1">
    <source>
        <dbReference type="ARBA" id="ARBA00004651"/>
    </source>
</evidence>
<organism evidence="9 10">
    <name type="scientific">Geothrix edaphica</name>
    <dbReference type="NCBI Taxonomy" id="2927976"/>
    <lineage>
        <taxon>Bacteria</taxon>
        <taxon>Pseudomonadati</taxon>
        <taxon>Acidobacteriota</taxon>
        <taxon>Holophagae</taxon>
        <taxon>Holophagales</taxon>
        <taxon>Holophagaceae</taxon>
        <taxon>Geothrix</taxon>
    </lineage>
</organism>
<feature type="transmembrane region" description="Helical" evidence="7">
    <location>
        <begin position="290"/>
        <end position="308"/>
    </location>
</feature>
<evidence type="ECO:0000256" key="2">
    <source>
        <dbReference type="ARBA" id="ARBA00022448"/>
    </source>
</evidence>
<comment type="caution">
    <text evidence="9">The sequence shown here is derived from an EMBL/GenBank/DDBJ whole genome shotgun (WGS) entry which is preliminary data.</text>
</comment>
<feature type="transmembrane region" description="Helical" evidence="7">
    <location>
        <begin position="348"/>
        <end position="368"/>
    </location>
</feature>
<keyword evidence="2" id="KW-0813">Transport</keyword>
<dbReference type="PANTHER" id="PTHR23513">
    <property type="entry name" value="INTEGRAL MEMBRANE EFFLUX PROTEIN-RELATED"/>
    <property type="match status" value="1"/>
</dbReference>
<dbReference type="RefSeq" id="WP_285607265.1">
    <property type="nucleotide sequence ID" value="NZ_BSDC01000001.1"/>
</dbReference>
<evidence type="ECO:0000313" key="10">
    <source>
        <dbReference type="Proteomes" id="UP001165044"/>
    </source>
</evidence>
<dbReference type="PROSITE" id="PS50850">
    <property type="entry name" value="MFS"/>
    <property type="match status" value="1"/>
</dbReference>
<feature type="transmembrane region" description="Helical" evidence="7">
    <location>
        <begin position="227"/>
        <end position="249"/>
    </location>
</feature>
<dbReference type="InterPro" id="IPR020846">
    <property type="entry name" value="MFS_dom"/>
</dbReference>
<accession>A0ABQ5PX43</accession>
<dbReference type="CDD" id="cd06173">
    <property type="entry name" value="MFS_MefA_like"/>
    <property type="match status" value="1"/>
</dbReference>
<feature type="transmembrane region" description="Helical" evidence="7">
    <location>
        <begin position="166"/>
        <end position="190"/>
    </location>
</feature>
<evidence type="ECO:0000256" key="5">
    <source>
        <dbReference type="ARBA" id="ARBA00022989"/>
    </source>
</evidence>
<name>A0ABQ5PX43_9BACT</name>
<keyword evidence="6 7" id="KW-0472">Membrane</keyword>
<keyword evidence="4 7" id="KW-0812">Transmembrane</keyword>
<feature type="transmembrane region" description="Helical" evidence="7">
    <location>
        <begin position="314"/>
        <end position="336"/>
    </location>
</feature>
<proteinExistence type="predicted"/>
<dbReference type="Gene3D" id="1.20.1250.20">
    <property type="entry name" value="MFS general substrate transporter like domains"/>
    <property type="match status" value="1"/>
</dbReference>